<reference evidence="2 3" key="1">
    <citation type="submission" date="2008-06" db="EMBL/GenBank/DDBJ databases">
        <title>Complete sequence of Pelodictyon phaeoclathratiforme BU-1.</title>
        <authorList>
            <consortium name="US DOE Joint Genome Institute"/>
            <person name="Lucas S."/>
            <person name="Copeland A."/>
            <person name="Lapidus A."/>
            <person name="Glavina del Rio T."/>
            <person name="Dalin E."/>
            <person name="Tice H."/>
            <person name="Bruce D."/>
            <person name="Goodwin L."/>
            <person name="Pitluck S."/>
            <person name="Schmutz J."/>
            <person name="Larimer F."/>
            <person name="Land M."/>
            <person name="Hauser L."/>
            <person name="Kyrpides N."/>
            <person name="Mikhailova N."/>
            <person name="Liu Z."/>
            <person name="Li T."/>
            <person name="Zhao F."/>
            <person name="Overmann J."/>
            <person name="Bryant D.A."/>
            <person name="Richardson P."/>
        </authorList>
    </citation>
    <scope>NUCLEOTIDE SEQUENCE [LARGE SCALE GENOMIC DNA]</scope>
    <source>
        <strain evidence="3">DSM 5477 / BU-1</strain>
    </source>
</reference>
<dbReference type="OrthoDB" id="196738at2"/>
<gene>
    <name evidence="2" type="ordered locus">Ppha_0512</name>
</gene>
<evidence type="ECO:0000313" key="3">
    <source>
        <dbReference type="Proteomes" id="UP000002724"/>
    </source>
</evidence>
<dbReference type="SMART" id="SM01235">
    <property type="entry name" value="Haem_bd"/>
    <property type="match status" value="1"/>
</dbReference>
<evidence type="ECO:0000259" key="1">
    <source>
        <dbReference type="SMART" id="SM01235"/>
    </source>
</evidence>
<evidence type="ECO:0000313" key="2">
    <source>
        <dbReference type="EMBL" id="ACF42837.1"/>
    </source>
</evidence>
<organism evidence="2 3">
    <name type="scientific">Pelodictyon phaeoclathratiforme (strain DSM 5477 / BU-1)</name>
    <dbReference type="NCBI Taxonomy" id="324925"/>
    <lineage>
        <taxon>Bacteria</taxon>
        <taxon>Pseudomonadati</taxon>
        <taxon>Chlorobiota</taxon>
        <taxon>Chlorobiia</taxon>
        <taxon>Chlorobiales</taxon>
        <taxon>Chlorobiaceae</taxon>
        <taxon>Chlorobium/Pelodictyon group</taxon>
        <taxon>Pelodictyon</taxon>
    </lineage>
</organism>
<protein>
    <submittedName>
        <fullName evidence="2">Cytochrome c, putative</fullName>
    </submittedName>
</protein>
<name>B4SD03_PELPB</name>
<dbReference type="KEGG" id="pph:Ppha_0512"/>
<dbReference type="Proteomes" id="UP000002724">
    <property type="component" value="Chromosome"/>
</dbReference>
<dbReference type="STRING" id="324925.Ppha_0512"/>
<dbReference type="eggNOG" id="COG2010">
    <property type="taxonomic scope" value="Bacteria"/>
</dbReference>
<dbReference type="HOGENOM" id="CLU_120447_0_0_10"/>
<dbReference type="EMBL" id="CP001110">
    <property type="protein sequence ID" value="ACF42837.1"/>
    <property type="molecule type" value="Genomic_DNA"/>
</dbReference>
<dbReference type="AlphaFoldDB" id="B4SD03"/>
<dbReference type="InterPro" id="IPR025992">
    <property type="entry name" value="Haem-bd"/>
</dbReference>
<accession>B4SD03</accession>
<feature type="domain" description="Haem-binding" evidence="1">
    <location>
        <begin position="11"/>
        <end position="139"/>
    </location>
</feature>
<dbReference type="RefSeq" id="WP_012507332.1">
    <property type="nucleotide sequence ID" value="NC_011060.1"/>
</dbReference>
<dbReference type="Pfam" id="PF14376">
    <property type="entry name" value="Haem_bd"/>
    <property type="match status" value="1"/>
</dbReference>
<proteinExistence type="predicted"/>
<sequence length="147" mass="16190">MQLVKILAGAAIALAAIQLVPYGRDHSNPPVSGEPKWDSPRTVELFDRACKNCHSNETVWPWYASVAPASWLAQLDVSLGRSKFNVSEWGRSEENEGDEAAAEVRKGKMPPFFYLPAHPEAKLSVVEQEELAKGLAATFGEDKPEQK</sequence>
<keyword evidence="3" id="KW-1185">Reference proteome</keyword>